<keyword evidence="4" id="KW-1185">Reference proteome</keyword>
<feature type="compositionally biased region" description="Low complexity" evidence="1">
    <location>
        <begin position="250"/>
        <end position="281"/>
    </location>
</feature>
<feature type="compositionally biased region" description="Low complexity" evidence="1">
    <location>
        <begin position="174"/>
        <end position="186"/>
    </location>
</feature>
<feature type="compositionally biased region" description="Basic residues" evidence="1">
    <location>
        <begin position="13"/>
        <end position="26"/>
    </location>
</feature>
<feature type="compositionally biased region" description="Polar residues" evidence="1">
    <location>
        <begin position="217"/>
        <end position="246"/>
    </location>
</feature>
<evidence type="ECO:0000256" key="1">
    <source>
        <dbReference type="SAM" id="MobiDB-lite"/>
    </source>
</evidence>
<evidence type="ECO:0000313" key="4">
    <source>
        <dbReference type="Proteomes" id="UP000037035"/>
    </source>
</evidence>
<gene>
    <name evidence="3" type="ORF">VP01_1999g4</name>
</gene>
<dbReference type="PANTHER" id="PTHR45023">
    <property type="match status" value="1"/>
</dbReference>
<evidence type="ECO:0000313" key="3">
    <source>
        <dbReference type="EMBL" id="KNZ58114.1"/>
    </source>
</evidence>
<name>A0A0L6VBM1_9BASI</name>
<dbReference type="InterPro" id="IPR029466">
    <property type="entry name" value="NAM-associated_C"/>
</dbReference>
<feature type="compositionally biased region" description="Basic and acidic residues" evidence="1">
    <location>
        <begin position="27"/>
        <end position="42"/>
    </location>
</feature>
<proteinExistence type="predicted"/>
<comment type="caution">
    <text evidence="3">The sequence shown here is derived from an EMBL/GenBank/DDBJ whole genome shotgun (WGS) entry which is preliminary data.</text>
</comment>
<feature type="compositionally biased region" description="Polar residues" evidence="1">
    <location>
        <begin position="469"/>
        <end position="485"/>
    </location>
</feature>
<dbReference type="VEuPathDB" id="FungiDB:VP01_1999g4"/>
<evidence type="ECO:0000259" key="2">
    <source>
        <dbReference type="Pfam" id="PF14303"/>
    </source>
</evidence>
<dbReference type="EMBL" id="LAVV01006835">
    <property type="protein sequence ID" value="KNZ58114.1"/>
    <property type="molecule type" value="Genomic_DNA"/>
</dbReference>
<feature type="region of interest" description="Disordered" evidence="1">
    <location>
        <begin position="469"/>
        <end position="497"/>
    </location>
</feature>
<accession>A0A0L6VBM1</accession>
<dbReference type="Pfam" id="PF14303">
    <property type="entry name" value="NAM-associated"/>
    <property type="match status" value="1"/>
</dbReference>
<dbReference type="PANTHER" id="PTHR45023:SF4">
    <property type="entry name" value="GLYCINE-RICH PROTEIN-RELATED"/>
    <property type="match status" value="1"/>
</dbReference>
<protein>
    <recommendedName>
        <fullName evidence="2">No apical meristem-associated C-terminal domain-containing protein</fullName>
    </recommendedName>
</protein>
<feature type="domain" description="No apical meristem-associated C-terminal" evidence="2">
    <location>
        <begin position="139"/>
        <end position="206"/>
    </location>
</feature>
<dbReference type="AlphaFoldDB" id="A0A0L6VBM1"/>
<dbReference type="Proteomes" id="UP000037035">
    <property type="component" value="Unassembled WGS sequence"/>
</dbReference>
<dbReference type="STRING" id="27349.A0A0L6VBM1"/>
<reference evidence="3 4" key="1">
    <citation type="submission" date="2015-08" db="EMBL/GenBank/DDBJ databases">
        <title>Next Generation Sequencing and Analysis of the Genome of Puccinia sorghi L Schw, the Causal Agent of Maize Common Rust.</title>
        <authorList>
            <person name="Rochi L."/>
            <person name="Burguener G."/>
            <person name="Darino M."/>
            <person name="Turjanski A."/>
            <person name="Kreff E."/>
            <person name="Dieguez M.J."/>
            <person name="Sacco F."/>
        </authorList>
    </citation>
    <scope>NUCLEOTIDE SEQUENCE [LARGE SCALE GENOMIC DNA]</scope>
    <source>
        <strain evidence="3 4">RO10H11247</strain>
    </source>
</reference>
<organism evidence="3 4">
    <name type="scientific">Puccinia sorghi</name>
    <dbReference type="NCBI Taxonomy" id="27349"/>
    <lineage>
        <taxon>Eukaryota</taxon>
        <taxon>Fungi</taxon>
        <taxon>Dikarya</taxon>
        <taxon>Basidiomycota</taxon>
        <taxon>Pucciniomycotina</taxon>
        <taxon>Pucciniomycetes</taxon>
        <taxon>Pucciniales</taxon>
        <taxon>Pucciniaceae</taxon>
        <taxon>Puccinia</taxon>
    </lineage>
</organism>
<sequence>MTINNRQNEKNKGTTRRRGSRKTGKSKKTDQIKSEPDETKPDPDQWLASYWLSFDSTKKITAPLSLPFLNRCVQEMSERGIFPGRNELRQRFATICTETLEFSAVYNKMKKISVNLGRSTSDTDLINVAKEDYYYHAGKHFNFLSAWNLLRDHPRWLAMGAAESLPQHHDHHQSSSNSNLLPSTHTPSQLQEQPPPIKSSSSSTRPSIKEIKPIIHSRTQASPTSHSNNPPNISCVSSRSQTHKPPTSQPSPQTHHPTAPPTITRTTTRSTASRSTTQTHSLPADKPSVTPSKRPTSIELVAASLVPHYSKEQQQPITAIVKKPAERKRKFNQLDSEAHLTRSLKKGVPVVQCPEKKTKFDGADLEITQISSEANNEKMNLLQEQSIMTSLQEERIESGSTNTIQRDEARIEAQRVNRIQAEVKRIEASTRHSQLELGIMEKDLRNCTDEYEKQFFLIKKRQILAGLMASTTPHSPDPSSQLLTTSSRPVPNPSPSRSFLQIVKNSLPTTLLSFI</sequence>
<dbReference type="OrthoDB" id="2501157at2759"/>
<feature type="region of interest" description="Disordered" evidence="1">
    <location>
        <begin position="1"/>
        <end position="42"/>
    </location>
</feature>
<feature type="region of interest" description="Disordered" evidence="1">
    <location>
        <begin position="167"/>
        <end position="295"/>
    </location>
</feature>